<evidence type="ECO:0000256" key="1">
    <source>
        <dbReference type="ARBA" id="ARBA00023015"/>
    </source>
</evidence>
<dbReference type="Gene3D" id="1.10.10.60">
    <property type="entry name" value="Homeodomain-like"/>
    <property type="match status" value="2"/>
</dbReference>
<evidence type="ECO:0000313" key="7">
    <source>
        <dbReference type="Proteomes" id="UP001163726"/>
    </source>
</evidence>
<gene>
    <name evidence="6" type="ORF">OLW01_14535</name>
</gene>
<dbReference type="PRINTS" id="PR00032">
    <property type="entry name" value="HTHARAC"/>
</dbReference>
<evidence type="ECO:0000256" key="2">
    <source>
        <dbReference type="ARBA" id="ARBA00023125"/>
    </source>
</evidence>
<dbReference type="SMART" id="SM00342">
    <property type="entry name" value="HTH_ARAC"/>
    <property type="match status" value="1"/>
</dbReference>
<keyword evidence="2" id="KW-0238">DNA-binding</keyword>
<dbReference type="PANTHER" id="PTHR43280:SF2">
    <property type="entry name" value="HTH-TYPE TRANSCRIPTIONAL REGULATOR EXSA"/>
    <property type="match status" value="1"/>
</dbReference>
<dbReference type="RefSeq" id="WP_268076657.1">
    <property type="nucleotide sequence ID" value="NZ_CP109966.1"/>
</dbReference>
<dbReference type="InterPro" id="IPR020449">
    <property type="entry name" value="Tscrpt_reg_AraC-type_HTH"/>
</dbReference>
<dbReference type="Proteomes" id="UP001163726">
    <property type="component" value="Plasmid pCadTS8_1"/>
</dbReference>
<dbReference type="PANTHER" id="PTHR43280">
    <property type="entry name" value="ARAC-FAMILY TRANSCRIPTIONAL REGULATOR"/>
    <property type="match status" value="1"/>
</dbReference>
<evidence type="ECO:0000313" key="6">
    <source>
        <dbReference type="EMBL" id="WAJ71938.1"/>
    </source>
</evidence>
<dbReference type="InterPro" id="IPR009057">
    <property type="entry name" value="Homeodomain-like_sf"/>
</dbReference>
<dbReference type="InterPro" id="IPR037923">
    <property type="entry name" value="HTH-like"/>
</dbReference>
<evidence type="ECO:0000256" key="4">
    <source>
        <dbReference type="ARBA" id="ARBA00023163"/>
    </source>
</evidence>
<dbReference type="SUPFAM" id="SSF46689">
    <property type="entry name" value="Homeodomain-like"/>
    <property type="match status" value="1"/>
</dbReference>
<dbReference type="EMBL" id="CP109966">
    <property type="protein sequence ID" value="WAJ71938.1"/>
    <property type="molecule type" value="Genomic_DNA"/>
</dbReference>
<dbReference type="InterPro" id="IPR014710">
    <property type="entry name" value="RmlC-like_jellyroll"/>
</dbReference>
<organism evidence="6 7">
    <name type="scientific">Catenovulum adriaticum</name>
    <dbReference type="NCBI Taxonomy" id="2984846"/>
    <lineage>
        <taxon>Bacteria</taxon>
        <taxon>Pseudomonadati</taxon>
        <taxon>Pseudomonadota</taxon>
        <taxon>Gammaproteobacteria</taxon>
        <taxon>Alteromonadales</taxon>
        <taxon>Alteromonadaceae</taxon>
        <taxon>Catenovulum</taxon>
    </lineage>
</organism>
<proteinExistence type="predicted"/>
<geneLocation type="plasmid" evidence="6 7">
    <name>pCadTS8_1</name>
</geneLocation>
<dbReference type="PROSITE" id="PS01124">
    <property type="entry name" value="HTH_ARAC_FAMILY_2"/>
    <property type="match status" value="1"/>
</dbReference>
<keyword evidence="7" id="KW-1185">Reference proteome</keyword>
<keyword evidence="6" id="KW-0614">Plasmid</keyword>
<keyword evidence="1" id="KW-0805">Transcription regulation</keyword>
<feature type="domain" description="HTH araC/xylS-type" evidence="5">
    <location>
        <begin position="237"/>
        <end position="335"/>
    </location>
</feature>
<keyword evidence="4" id="KW-0804">Transcription</keyword>
<sequence length="338" mass="38498">MKDIDKVARYFSQSGVLHADNCNQLASAARAKKLTMNAISRRAYPGQRLADHAMPGLLSFGVWDCRKMQDWHLTPHRNEGVEITYLAKGSLNFTVDEKNYLLSKGSVSVTRPWQKHSLGAPQLGYSKLFWLIIDLNVQKPDDQWQWPSWVVLDVNELACLTNYLQHTEQHVWMANQKVQSIFKNLHALLIKQTEQPQSYYSLITLSINELLLALLDLLKSQPSRLNNHLSSKTYTVERFLQALPEVCEQAWDLSQMADECGLKRSQFSEYCYQLKGMSPIDYLTYCRIELAKNLLTESVGSVTTVAFKVGFSSSQYFATVFKKLVGDTPANFKKSIGT</sequence>
<reference evidence="6" key="1">
    <citation type="submission" date="2022-10" db="EMBL/GenBank/DDBJ databases">
        <title>Catenovulum adriacola sp. nov. isolated in the Harbour of Susak.</title>
        <authorList>
            <person name="Schoch T."/>
            <person name="Reich S.J."/>
            <person name="Stoeferle S."/>
            <person name="Flaiz M."/>
            <person name="Kazda M."/>
            <person name="Riedel C.U."/>
            <person name="Duerre P."/>
        </authorList>
    </citation>
    <scope>NUCLEOTIDE SEQUENCE</scope>
    <source>
        <strain evidence="6">TS8</strain>
        <plasmid evidence="6">pCadTS8_1</plasmid>
    </source>
</reference>
<protein>
    <submittedName>
        <fullName evidence="6">AraC family transcriptional regulator</fullName>
    </submittedName>
</protein>
<evidence type="ECO:0000256" key="3">
    <source>
        <dbReference type="ARBA" id="ARBA00023159"/>
    </source>
</evidence>
<dbReference type="Pfam" id="PF02311">
    <property type="entry name" value="AraC_binding"/>
    <property type="match status" value="1"/>
</dbReference>
<evidence type="ECO:0000259" key="5">
    <source>
        <dbReference type="PROSITE" id="PS01124"/>
    </source>
</evidence>
<accession>A0ABY7AQV6</accession>
<dbReference type="Gene3D" id="2.60.120.10">
    <property type="entry name" value="Jelly Rolls"/>
    <property type="match status" value="1"/>
</dbReference>
<dbReference type="InterPro" id="IPR018060">
    <property type="entry name" value="HTH_AraC"/>
</dbReference>
<dbReference type="InterPro" id="IPR003313">
    <property type="entry name" value="AraC-bd"/>
</dbReference>
<dbReference type="InterPro" id="IPR018062">
    <property type="entry name" value="HTH_AraC-typ_CS"/>
</dbReference>
<name>A0ABY7AQV6_9ALTE</name>
<dbReference type="Pfam" id="PF12833">
    <property type="entry name" value="HTH_18"/>
    <property type="match status" value="1"/>
</dbReference>
<dbReference type="SUPFAM" id="SSF51215">
    <property type="entry name" value="Regulatory protein AraC"/>
    <property type="match status" value="1"/>
</dbReference>
<keyword evidence="3" id="KW-0010">Activator</keyword>
<dbReference type="PROSITE" id="PS00041">
    <property type="entry name" value="HTH_ARAC_FAMILY_1"/>
    <property type="match status" value="1"/>
</dbReference>